<accession>A0ABS2EHW8</accession>
<reference evidence="1 2" key="1">
    <citation type="journal article" date="2021" name="Sci. Rep.">
        <title>The distribution of antibiotic resistance genes in chicken gut microbiota commensals.</title>
        <authorList>
            <person name="Juricova H."/>
            <person name="Matiasovicova J."/>
            <person name="Kubasova T."/>
            <person name="Cejkova D."/>
            <person name="Rychlik I."/>
        </authorList>
    </citation>
    <scope>NUCLEOTIDE SEQUENCE [LARGE SCALE GENOMIC DNA]</scope>
    <source>
        <strain evidence="1 2">An770</strain>
    </source>
</reference>
<comment type="caution">
    <text evidence="1">The sequence shown here is derived from an EMBL/GenBank/DDBJ whole genome shotgun (WGS) entry which is preliminary data.</text>
</comment>
<organism evidence="1 2">
    <name type="scientific">Drancourtella massiliensis</name>
    <dbReference type="NCBI Taxonomy" id="1632013"/>
    <lineage>
        <taxon>Bacteria</taxon>
        <taxon>Bacillati</taxon>
        <taxon>Bacillota</taxon>
        <taxon>Clostridia</taxon>
        <taxon>Eubacteriales</taxon>
        <taxon>Oscillospiraceae</taxon>
        <taxon>Drancourtella</taxon>
    </lineage>
</organism>
<evidence type="ECO:0000313" key="2">
    <source>
        <dbReference type="Proteomes" id="UP000775686"/>
    </source>
</evidence>
<protein>
    <submittedName>
        <fullName evidence="1">Uncharacterized protein</fullName>
    </submittedName>
</protein>
<dbReference type="Proteomes" id="UP000775686">
    <property type="component" value="Unassembled WGS sequence"/>
</dbReference>
<keyword evidence="2" id="KW-1185">Reference proteome</keyword>
<evidence type="ECO:0000313" key="1">
    <source>
        <dbReference type="EMBL" id="MBM6744451.1"/>
    </source>
</evidence>
<proteinExistence type="predicted"/>
<name>A0ABS2EHW8_9FIRM</name>
<gene>
    <name evidence="1" type="ORF">H6A32_09030</name>
</gene>
<sequence>MGEKDYRYVAGDLKTELDEVNRMEKKETEEVQEFTKNWDSFLTIICC</sequence>
<dbReference type="EMBL" id="JACJKH010000014">
    <property type="protein sequence ID" value="MBM6744451.1"/>
    <property type="molecule type" value="Genomic_DNA"/>
</dbReference>